<dbReference type="Pfam" id="PF04851">
    <property type="entry name" value="ResIII"/>
    <property type="match status" value="1"/>
</dbReference>
<sequence length="989" mass="114967">MAIELNIIPHQTEVLNTIAEVFKDVEITTENPIHQNPIINLNDNQIQENIDRIWQDSNLNIPRNMQKRRKDNKNILGIDAKLETGTGKTYIYTRLMYELNERYGFNKFVILVPSTPIKEGTKNFIKADYSKRHFSDLYPTKKLSLEVLNAQPSQQSGRKMFPTSIGNFIRGNRQSKNKINALLMSDSMLLSKKTMAKDDYDQTLFGGSTQPYSALAETKPIVIIDEPHRFKRKNKAFQCIEEELKPQSIIRFGATFPDLPEKEGKDYNNLVYDLGPSKAFNDNLVKGVAVQTIEGASMEDGKIKLTNMSYRPRTCTFRNEKTKRVFTLETGSFLNTIDEQFGGIYIENIWNTSHPDITKGVTLSNGQVLQADDIIYSSVYGETYQELMLKQAINNHIRKEKENFYRENKIKSLSLFFIESVYSYRRGKDPGPLRVTFEDLLRQRLKEEIKLLNNKETLTSIDVEYKDYLLASLNDISKTNGGYFSVDNSTNDKDIQWEVEKILREKESLLSFKNENNEWNTMRFIFSKWTLREGWDNPNVFQIAKLRSSGSEVSKLQEVGRGLRLPVDEYGNRIDDEQFHLTYLVDFSERDFAQRLISEVNKEVESYYNLSGVLSKAAQERQTTEENLFAELLSKNLVDIEKNVKEGKWSELISLYPELNGGTEQDKIVDENKDNKGKVKIRPNKFKEIQNLWSEINEKYYLKMDDITDEDLMEVVFNILNEKSLYKKVIHHTKEQKTFKDSNKVGVKEEYIDHHFSEQTLQYNEFVKRIQNHTGVSPNIFHKAMIKHSKDHSIPDDYFNSVTLTNFINAFQTWLEDSFIKRFSYQKIGVEAKETALTNADGTMKDSIIQGNLGIKRDENVIIPENFLYDSFVYDSPKERETISHSDIEEVVVFGKIPRRSIQIPLYYGGTTSPDFMFILKKKNGEYVVNFVVETKDIQNKNKTRKDEDYRIESAKVFFEALKEEGLPITFKKQMKNDDIVNMIKELVK</sequence>
<dbReference type="NCBIfam" id="NF012027">
    <property type="entry name" value="PRK15483.1"/>
    <property type="match status" value="1"/>
</dbReference>
<dbReference type="RefSeq" id="WP_090086950.1">
    <property type="nucleotide sequence ID" value="NZ_FOMR01000013.1"/>
</dbReference>
<dbReference type="Pfam" id="PF19778">
    <property type="entry name" value="RE_endonuc"/>
    <property type="match status" value="1"/>
</dbReference>
<dbReference type="InterPro" id="IPR050742">
    <property type="entry name" value="Helicase_Restrict-Modif_Enz"/>
</dbReference>
<accession>A0A1I1ZRG1</accession>
<evidence type="ECO:0000313" key="3">
    <source>
        <dbReference type="EMBL" id="SFE33998.1"/>
    </source>
</evidence>
<dbReference type="OrthoDB" id="9804145at2"/>
<dbReference type="SUPFAM" id="SSF52540">
    <property type="entry name" value="P-loop containing nucleoside triphosphate hydrolases"/>
    <property type="match status" value="2"/>
</dbReference>
<dbReference type="EMBL" id="FOMR01000013">
    <property type="protein sequence ID" value="SFE33998.1"/>
    <property type="molecule type" value="Genomic_DNA"/>
</dbReference>
<dbReference type="PANTHER" id="PTHR47396:SF1">
    <property type="entry name" value="ATP-DEPENDENT HELICASE IRC3-RELATED"/>
    <property type="match status" value="1"/>
</dbReference>
<dbReference type="InterPro" id="IPR027417">
    <property type="entry name" value="P-loop_NTPase"/>
</dbReference>
<protein>
    <submittedName>
        <fullName evidence="3">Type III restriction enzyme</fullName>
    </submittedName>
</protein>
<feature type="domain" description="Type III restriction enzyme C-terminal endonuclease" evidence="2">
    <location>
        <begin position="866"/>
        <end position="976"/>
    </location>
</feature>
<dbReference type="Gene3D" id="3.40.50.300">
    <property type="entry name" value="P-loop containing nucleotide triphosphate hydrolases"/>
    <property type="match status" value="2"/>
</dbReference>
<dbReference type="InterPro" id="IPR045572">
    <property type="entry name" value="RE_endonuc_C"/>
</dbReference>
<evidence type="ECO:0000259" key="1">
    <source>
        <dbReference type="Pfam" id="PF04851"/>
    </source>
</evidence>
<dbReference type="GO" id="GO:0015668">
    <property type="term" value="F:type III site-specific deoxyribonuclease activity"/>
    <property type="evidence" value="ECO:0007669"/>
    <property type="project" value="InterPro"/>
</dbReference>
<proteinExistence type="predicted"/>
<reference evidence="4" key="1">
    <citation type="submission" date="2016-10" db="EMBL/GenBank/DDBJ databases">
        <authorList>
            <person name="Varghese N."/>
            <person name="Submissions S."/>
        </authorList>
    </citation>
    <scope>NUCLEOTIDE SEQUENCE [LARGE SCALE GENOMIC DNA]</scope>
    <source>
        <strain evidence="4">DSM 22530</strain>
    </source>
</reference>
<dbReference type="Proteomes" id="UP000199474">
    <property type="component" value="Unassembled WGS sequence"/>
</dbReference>
<feature type="domain" description="Helicase/UvrB N-terminal" evidence="1">
    <location>
        <begin position="11"/>
        <end position="257"/>
    </location>
</feature>
<dbReference type="PANTHER" id="PTHR47396">
    <property type="entry name" value="TYPE I RESTRICTION ENZYME ECOKI R PROTEIN"/>
    <property type="match status" value="1"/>
</dbReference>
<name>A0A1I1ZRG1_9BACI</name>
<organism evidence="3 4">
    <name type="scientific">Lentibacillus persicus</name>
    <dbReference type="NCBI Taxonomy" id="640948"/>
    <lineage>
        <taxon>Bacteria</taxon>
        <taxon>Bacillati</taxon>
        <taxon>Bacillota</taxon>
        <taxon>Bacilli</taxon>
        <taxon>Bacillales</taxon>
        <taxon>Bacillaceae</taxon>
        <taxon>Lentibacillus</taxon>
    </lineage>
</organism>
<dbReference type="STRING" id="640948.SAMN05216238_11330"/>
<dbReference type="AlphaFoldDB" id="A0A1I1ZRG1"/>
<dbReference type="GO" id="GO:0005829">
    <property type="term" value="C:cytosol"/>
    <property type="evidence" value="ECO:0007669"/>
    <property type="project" value="TreeGrafter"/>
</dbReference>
<evidence type="ECO:0000259" key="2">
    <source>
        <dbReference type="Pfam" id="PF19778"/>
    </source>
</evidence>
<gene>
    <name evidence="3" type="ORF">SAMN05216238_11330</name>
</gene>
<dbReference type="GO" id="GO:0005524">
    <property type="term" value="F:ATP binding"/>
    <property type="evidence" value="ECO:0007669"/>
    <property type="project" value="InterPro"/>
</dbReference>
<dbReference type="InterPro" id="IPR006935">
    <property type="entry name" value="Helicase/UvrB_N"/>
</dbReference>
<keyword evidence="4" id="KW-1185">Reference proteome</keyword>
<evidence type="ECO:0000313" key="4">
    <source>
        <dbReference type="Proteomes" id="UP000199474"/>
    </source>
</evidence>
<dbReference type="GO" id="GO:0003677">
    <property type="term" value="F:DNA binding"/>
    <property type="evidence" value="ECO:0007669"/>
    <property type="project" value="InterPro"/>
</dbReference>